<name>A0A6L2K7C9_TANCI</name>
<accession>A0A6L2K7C9</accession>
<sequence length="45" mass="5037">MNFYFPCLMLGGFLFVPSESITRPTELIPRFNSILRASASLGNDL</sequence>
<protein>
    <submittedName>
        <fullName evidence="1">Uncharacterized protein</fullName>
    </submittedName>
</protein>
<organism evidence="1">
    <name type="scientific">Tanacetum cinerariifolium</name>
    <name type="common">Dalmatian daisy</name>
    <name type="synonym">Chrysanthemum cinerariifolium</name>
    <dbReference type="NCBI Taxonomy" id="118510"/>
    <lineage>
        <taxon>Eukaryota</taxon>
        <taxon>Viridiplantae</taxon>
        <taxon>Streptophyta</taxon>
        <taxon>Embryophyta</taxon>
        <taxon>Tracheophyta</taxon>
        <taxon>Spermatophyta</taxon>
        <taxon>Magnoliopsida</taxon>
        <taxon>eudicotyledons</taxon>
        <taxon>Gunneridae</taxon>
        <taxon>Pentapetalae</taxon>
        <taxon>asterids</taxon>
        <taxon>campanulids</taxon>
        <taxon>Asterales</taxon>
        <taxon>Asteraceae</taxon>
        <taxon>Asteroideae</taxon>
        <taxon>Anthemideae</taxon>
        <taxon>Anthemidinae</taxon>
        <taxon>Tanacetum</taxon>
    </lineage>
</organism>
<feature type="non-terminal residue" evidence="1">
    <location>
        <position position="45"/>
    </location>
</feature>
<proteinExistence type="predicted"/>
<comment type="caution">
    <text evidence="1">The sequence shown here is derived from an EMBL/GenBank/DDBJ whole genome shotgun (WGS) entry which is preliminary data.</text>
</comment>
<evidence type="ECO:0000313" key="1">
    <source>
        <dbReference type="EMBL" id="GEU44700.1"/>
    </source>
</evidence>
<gene>
    <name evidence="1" type="ORF">Tci_016678</name>
</gene>
<reference evidence="1" key="1">
    <citation type="journal article" date="2019" name="Sci. Rep.">
        <title>Draft genome of Tanacetum cinerariifolium, the natural source of mosquito coil.</title>
        <authorList>
            <person name="Yamashiro T."/>
            <person name="Shiraishi A."/>
            <person name="Satake H."/>
            <person name="Nakayama K."/>
        </authorList>
    </citation>
    <scope>NUCLEOTIDE SEQUENCE</scope>
</reference>
<dbReference type="EMBL" id="BKCJ010001882">
    <property type="protein sequence ID" value="GEU44700.1"/>
    <property type="molecule type" value="Genomic_DNA"/>
</dbReference>
<dbReference type="AlphaFoldDB" id="A0A6L2K7C9"/>